<feature type="region of interest" description="Disordered" evidence="10">
    <location>
        <begin position="1"/>
        <end position="49"/>
    </location>
</feature>
<proteinExistence type="predicted"/>
<keyword evidence="7" id="KW-0539">Nucleus</keyword>
<reference evidence="12" key="2">
    <citation type="submission" date="2025-09" db="UniProtKB">
        <authorList>
            <consortium name="Ensembl"/>
        </authorList>
    </citation>
    <scope>IDENTIFICATION</scope>
</reference>
<dbReference type="InterPro" id="IPR031444">
    <property type="entry name" value="PCNA-AF_dom"/>
</dbReference>
<reference evidence="12" key="1">
    <citation type="submission" date="2025-08" db="UniProtKB">
        <authorList>
            <consortium name="Ensembl"/>
        </authorList>
    </citation>
    <scope>IDENTIFICATION</scope>
</reference>
<evidence type="ECO:0000256" key="10">
    <source>
        <dbReference type="SAM" id="MobiDB-lite"/>
    </source>
</evidence>
<dbReference type="Proteomes" id="UP000694551">
    <property type="component" value="Unplaced"/>
</dbReference>
<dbReference type="GO" id="GO:0019985">
    <property type="term" value="P:translesion synthesis"/>
    <property type="evidence" value="ECO:0007669"/>
    <property type="project" value="TreeGrafter"/>
</dbReference>
<keyword evidence="4" id="KW-0963">Cytoplasm</keyword>
<keyword evidence="5" id="KW-0227">DNA damage</keyword>
<feature type="region of interest" description="Disordered" evidence="10">
    <location>
        <begin position="66"/>
        <end position="122"/>
    </location>
</feature>
<dbReference type="Pfam" id="PF15715">
    <property type="entry name" value="PAF"/>
    <property type="match status" value="1"/>
</dbReference>
<evidence type="ECO:0000259" key="11">
    <source>
        <dbReference type="Pfam" id="PF15715"/>
    </source>
</evidence>
<keyword evidence="6" id="KW-0234">DNA repair</keyword>
<evidence type="ECO:0000313" key="12">
    <source>
        <dbReference type="Ensembl" id="ENSSOCP00000001691.1"/>
    </source>
</evidence>
<evidence type="ECO:0000256" key="5">
    <source>
        <dbReference type="ARBA" id="ARBA00022763"/>
    </source>
</evidence>
<dbReference type="GO" id="GO:0048471">
    <property type="term" value="C:perinuclear region of cytoplasm"/>
    <property type="evidence" value="ECO:0007669"/>
    <property type="project" value="UniProtKB-SubCell"/>
</dbReference>
<organism evidence="12 13">
    <name type="scientific">Strix occidentalis caurina</name>
    <name type="common">northern spotted owl</name>
    <dbReference type="NCBI Taxonomy" id="311401"/>
    <lineage>
        <taxon>Eukaryota</taxon>
        <taxon>Metazoa</taxon>
        <taxon>Chordata</taxon>
        <taxon>Craniata</taxon>
        <taxon>Vertebrata</taxon>
        <taxon>Euteleostomi</taxon>
        <taxon>Archelosauria</taxon>
        <taxon>Archosauria</taxon>
        <taxon>Dinosauria</taxon>
        <taxon>Saurischia</taxon>
        <taxon>Theropoda</taxon>
        <taxon>Coelurosauria</taxon>
        <taxon>Aves</taxon>
        <taxon>Neognathae</taxon>
        <taxon>Neoaves</taxon>
        <taxon>Telluraves</taxon>
        <taxon>Strigiformes</taxon>
        <taxon>Strigidae</taxon>
        <taxon>Strix</taxon>
    </lineage>
</organism>
<evidence type="ECO:0000256" key="6">
    <source>
        <dbReference type="ARBA" id="ARBA00023204"/>
    </source>
</evidence>
<feature type="domain" description="PCNA-associated factor histone-like" evidence="11">
    <location>
        <begin position="1"/>
        <end position="92"/>
    </location>
</feature>
<dbReference type="PANTHER" id="PTHR15679">
    <property type="entry name" value="PCNA-ASSOCIATED FACTOR"/>
    <property type="match status" value="1"/>
</dbReference>
<dbReference type="PANTHER" id="PTHR15679:SF8">
    <property type="entry name" value="PCNA-ASSOCIATED FACTOR"/>
    <property type="match status" value="1"/>
</dbReference>
<evidence type="ECO:0000256" key="3">
    <source>
        <dbReference type="ARBA" id="ARBA00013777"/>
    </source>
</evidence>
<evidence type="ECO:0000256" key="4">
    <source>
        <dbReference type="ARBA" id="ARBA00022490"/>
    </source>
</evidence>
<sequence length="122" mass="12602">MVRTKAGGGGCRKGAGRAGLRGRWGWGAAPWGRRSPLREARRGGGNPVCVRPVPAWQRGIGEFLRLPQENRAPGGEAAGSSGLGPAAKKEGPGGGDCQPTEQEPAVCPGGQEGQWHPGLYQP</sequence>
<dbReference type="GO" id="GO:0051726">
    <property type="term" value="P:regulation of cell cycle"/>
    <property type="evidence" value="ECO:0007669"/>
    <property type="project" value="InterPro"/>
</dbReference>
<evidence type="ECO:0000256" key="9">
    <source>
        <dbReference type="ARBA" id="ARBA00031186"/>
    </source>
</evidence>
<comment type="subcellular location">
    <subcellularLocation>
        <location evidence="2">Cytoplasm</location>
        <location evidence="2">Perinuclear region</location>
    </subcellularLocation>
    <subcellularLocation>
        <location evidence="1">Nucleus</location>
    </subcellularLocation>
</comment>
<evidence type="ECO:0000256" key="1">
    <source>
        <dbReference type="ARBA" id="ARBA00004123"/>
    </source>
</evidence>
<evidence type="ECO:0000256" key="2">
    <source>
        <dbReference type="ARBA" id="ARBA00004556"/>
    </source>
</evidence>
<dbReference type="InterPro" id="IPR040444">
    <property type="entry name" value="PCNA-AF"/>
</dbReference>
<evidence type="ECO:0000256" key="7">
    <source>
        <dbReference type="ARBA" id="ARBA00023242"/>
    </source>
</evidence>
<evidence type="ECO:0000256" key="8">
    <source>
        <dbReference type="ARBA" id="ARBA00030014"/>
    </source>
</evidence>
<dbReference type="AlphaFoldDB" id="A0A8D0EK59"/>
<evidence type="ECO:0000313" key="13">
    <source>
        <dbReference type="Proteomes" id="UP000694551"/>
    </source>
</evidence>
<accession>A0A8D0EK59</accession>
<dbReference type="GO" id="GO:0003682">
    <property type="term" value="F:chromatin binding"/>
    <property type="evidence" value="ECO:0007669"/>
    <property type="project" value="TreeGrafter"/>
</dbReference>
<dbReference type="GO" id="GO:0006281">
    <property type="term" value="P:DNA repair"/>
    <property type="evidence" value="ECO:0007669"/>
    <property type="project" value="UniProtKB-KW"/>
</dbReference>
<feature type="compositionally biased region" description="Gly residues" evidence="10">
    <location>
        <begin position="1"/>
        <end position="25"/>
    </location>
</feature>
<name>A0A8D0EK59_STROC</name>
<dbReference type="Ensembl" id="ENSSOCT00000001734.1">
    <property type="protein sequence ID" value="ENSSOCP00000001691.1"/>
    <property type="gene ID" value="ENSSOCG00000001338.1"/>
</dbReference>
<keyword evidence="13" id="KW-1185">Reference proteome</keyword>
<dbReference type="GO" id="GO:0005634">
    <property type="term" value="C:nucleus"/>
    <property type="evidence" value="ECO:0007669"/>
    <property type="project" value="UniProtKB-SubCell"/>
</dbReference>
<protein>
    <recommendedName>
        <fullName evidence="3">PCNA-associated factor</fullName>
    </recommendedName>
    <alternativeName>
        <fullName evidence="8">PCNA-associated factor of 15 kDa</fullName>
    </alternativeName>
    <alternativeName>
        <fullName evidence="9">PCNA-clamp-associated factor</fullName>
    </alternativeName>
</protein>